<dbReference type="InterPro" id="IPR029058">
    <property type="entry name" value="AB_hydrolase_fold"/>
</dbReference>
<dbReference type="Proteomes" id="UP000700596">
    <property type="component" value="Unassembled WGS sequence"/>
</dbReference>
<dbReference type="SUPFAM" id="SSF53474">
    <property type="entry name" value="alpha/beta-Hydrolases"/>
    <property type="match status" value="1"/>
</dbReference>
<keyword evidence="5" id="KW-1185">Reference proteome</keyword>
<sequence length="869" mass="95397">MYPSRMVQAVFDSRLVLFLFFSLCALQSLSPCSAQHEDNMVRRLVPFDIREETSSPSLAFDGTWQLLGPFQLGTREGSWGADPLEYFGGFRSLDFDPEAKFPSSLPVNGTARWSTIKAKQTGSSLTSGNVSLSVGYSNVDWNFLKVVYGWAAVQYQAWARGNLVIGGNETQHIVLFTDAIIEYWIDDVHYFGGDAYTFRKAPPVLHLSPGPHKIELRLWRDVRAFGGINDPTIDVLLEATRVSGTLELATPGILVSDVVDGKLASPIASITLRNSGEGGVEIVSIESSDSNFTHNSDTSSVMLAAGQTRPVAFHISLKSHNASSLHIVIHYKSIRGEGQLRVSQSLSHKSIYSPHKNHSLPIIISNHGAGVEASNPMVAHALDPVLDLCSWVLFPTGVTPWSGDDWHNWGFADVQAAVKAVPSWIEHVGWTGPGVDVDRWIMVGHSNGGQGTWYTLTHHPDRLVAAAPLSGYSSIQKYVPYELWQPTDPRRTAIISASLNSYRHEMLVENIKGIPVLQQHGELDNNVPTYHSRFLRQQLSLTDTNSTYSEPPGQGHWWDGIMTTDPLTKFYKEQTINNVTLPRVLTDFDIVVGDPGDMGSKSGFRVTHLDDPGQYGRVHVRGNIVTTSNVLSIEIQLKVLQTESITIDGTGLSLAGTATSSVTLSKFASDWKVGTIYEEDENEIYRRGRQLGTMNAILRTRGPFIIRHYGSNTSHVAIQISRNLHQYFYADAVIVSASNSTIAGTGNVISVIIGTNVPSGLNSHFPIQVSAGGVSVRDFKGRIHQYNSNRPISAIFLRPLPEERLELVVWGSNAEALVQASRLVPMMTGVGQPDFVVLGESARWRGVEGAIALGFLDHQWELTPSSVVS</sequence>
<accession>A0A9P9D3R3</accession>
<feature type="domain" description="Peptidase S9 prolyl oligopeptidase catalytic" evidence="3">
    <location>
        <begin position="402"/>
        <end position="558"/>
    </location>
</feature>
<evidence type="ECO:0000313" key="4">
    <source>
        <dbReference type="EMBL" id="KAH7112153.1"/>
    </source>
</evidence>
<dbReference type="PANTHER" id="PTHR43037">
    <property type="entry name" value="UNNAMED PRODUCT-RELATED"/>
    <property type="match status" value="1"/>
</dbReference>
<reference evidence="4" key="1">
    <citation type="journal article" date="2021" name="Nat. Commun.">
        <title>Genetic determinants of endophytism in the Arabidopsis root mycobiome.</title>
        <authorList>
            <person name="Mesny F."/>
            <person name="Miyauchi S."/>
            <person name="Thiergart T."/>
            <person name="Pickel B."/>
            <person name="Atanasova L."/>
            <person name="Karlsson M."/>
            <person name="Huettel B."/>
            <person name="Barry K.W."/>
            <person name="Haridas S."/>
            <person name="Chen C."/>
            <person name="Bauer D."/>
            <person name="Andreopoulos W."/>
            <person name="Pangilinan J."/>
            <person name="LaButti K."/>
            <person name="Riley R."/>
            <person name="Lipzen A."/>
            <person name="Clum A."/>
            <person name="Drula E."/>
            <person name="Henrissat B."/>
            <person name="Kohler A."/>
            <person name="Grigoriev I.V."/>
            <person name="Martin F.M."/>
            <person name="Hacquard S."/>
        </authorList>
    </citation>
    <scope>NUCLEOTIDE SEQUENCE</scope>
    <source>
        <strain evidence="4">MPI-CAGE-CH-0243</strain>
    </source>
</reference>
<dbReference type="GO" id="GO:0008236">
    <property type="term" value="F:serine-type peptidase activity"/>
    <property type="evidence" value="ECO:0007669"/>
    <property type="project" value="InterPro"/>
</dbReference>
<dbReference type="InterPro" id="IPR050955">
    <property type="entry name" value="Plant_Biomass_Hydrol_Est"/>
</dbReference>
<evidence type="ECO:0000256" key="1">
    <source>
        <dbReference type="ARBA" id="ARBA00022729"/>
    </source>
</evidence>
<dbReference type="GO" id="GO:0006508">
    <property type="term" value="P:proteolysis"/>
    <property type="evidence" value="ECO:0007669"/>
    <property type="project" value="InterPro"/>
</dbReference>
<dbReference type="AlphaFoldDB" id="A0A9P9D3R3"/>
<feature type="chain" id="PRO_5040375895" description="Peptidase S9 prolyl oligopeptidase catalytic domain-containing protein" evidence="2">
    <location>
        <begin position="35"/>
        <end position="869"/>
    </location>
</feature>
<dbReference type="PANTHER" id="PTHR43037:SF4">
    <property type="entry name" value="PEPTIDASE S9 PROLYL OLIGOPEPTIDASE CATALYTIC DOMAIN-CONTAINING PROTEIN"/>
    <property type="match status" value="1"/>
</dbReference>
<protein>
    <recommendedName>
        <fullName evidence="3">Peptidase S9 prolyl oligopeptidase catalytic domain-containing protein</fullName>
    </recommendedName>
</protein>
<dbReference type="EMBL" id="JAGMWT010000022">
    <property type="protein sequence ID" value="KAH7112153.1"/>
    <property type="molecule type" value="Genomic_DNA"/>
</dbReference>
<proteinExistence type="predicted"/>
<dbReference type="Gene3D" id="3.40.50.1820">
    <property type="entry name" value="alpha/beta hydrolase"/>
    <property type="match status" value="1"/>
</dbReference>
<gene>
    <name evidence="4" type="ORF">B0J11DRAFT_542760</name>
</gene>
<dbReference type="InterPro" id="IPR001375">
    <property type="entry name" value="Peptidase_S9_cat"/>
</dbReference>
<feature type="signal peptide" evidence="2">
    <location>
        <begin position="1"/>
        <end position="34"/>
    </location>
</feature>
<comment type="caution">
    <text evidence="4">The sequence shown here is derived from an EMBL/GenBank/DDBJ whole genome shotgun (WGS) entry which is preliminary data.</text>
</comment>
<dbReference type="OrthoDB" id="449091at2759"/>
<evidence type="ECO:0000313" key="5">
    <source>
        <dbReference type="Proteomes" id="UP000700596"/>
    </source>
</evidence>
<name>A0A9P9D3R3_9PLEO</name>
<dbReference type="Pfam" id="PF00326">
    <property type="entry name" value="Peptidase_S9"/>
    <property type="match status" value="1"/>
</dbReference>
<evidence type="ECO:0000259" key="3">
    <source>
        <dbReference type="Pfam" id="PF00326"/>
    </source>
</evidence>
<keyword evidence="1 2" id="KW-0732">Signal</keyword>
<evidence type="ECO:0000256" key="2">
    <source>
        <dbReference type="SAM" id="SignalP"/>
    </source>
</evidence>
<organism evidence="4 5">
    <name type="scientific">Dendryphion nanum</name>
    <dbReference type="NCBI Taxonomy" id="256645"/>
    <lineage>
        <taxon>Eukaryota</taxon>
        <taxon>Fungi</taxon>
        <taxon>Dikarya</taxon>
        <taxon>Ascomycota</taxon>
        <taxon>Pezizomycotina</taxon>
        <taxon>Dothideomycetes</taxon>
        <taxon>Pleosporomycetidae</taxon>
        <taxon>Pleosporales</taxon>
        <taxon>Torulaceae</taxon>
        <taxon>Dendryphion</taxon>
    </lineage>
</organism>